<dbReference type="SMART" id="SM00318">
    <property type="entry name" value="SNc"/>
    <property type="match status" value="1"/>
</dbReference>
<dbReference type="InterPro" id="IPR035437">
    <property type="entry name" value="SNase_OB-fold_sf"/>
</dbReference>
<dbReference type="AlphaFoldDB" id="A0A0F9BL36"/>
<evidence type="ECO:0000259" key="1">
    <source>
        <dbReference type="SMART" id="SM00318"/>
    </source>
</evidence>
<comment type="caution">
    <text evidence="2">The sequence shown here is derived from an EMBL/GenBank/DDBJ whole genome shotgun (WGS) entry which is preliminary data.</text>
</comment>
<feature type="domain" description="TNase-like" evidence="1">
    <location>
        <begin position="44"/>
        <end position="154"/>
    </location>
</feature>
<name>A0A0F9BL36_9ZZZZ</name>
<sequence length="158" mass="17097">MKKVLLSGIIAGIFLISIITYSSLPQQKQVEPEAQSNYCSGTAACFTGNVTKIVDGDTIHVNGNSIRFALASTPELDEFGGLDAKHFVEQICPVGSEALVDEDDRQTLGSYGRMIAVIYCNGVNLNESVLDADHAWLPSAFCSRSEFSTHAWAQKYGC</sequence>
<organism evidence="2">
    <name type="scientific">marine sediment metagenome</name>
    <dbReference type="NCBI Taxonomy" id="412755"/>
    <lineage>
        <taxon>unclassified sequences</taxon>
        <taxon>metagenomes</taxon>
        <taxon>ecological metagenomes</taxon>
    </lineage>
</organism>
<accession>A0A0F9BL36</accession>
<dbReference type="InterPro" id="IPR016071">
    <property type="entry name" value="Staphylococal_nuclease_OB-fold"/>
</dbReference>
<gene>
    <name evidence="2" type="ORF">LCGC14_2714100</name>
</gene>
<proteinExistence type="predicted"/>
<dbReference type="SUPFAM" id="SSF50199">
    <property type="entry name" value="Staphylococcal nuclease"/>
    <property type="match status" value="1"/>
</dbReference>
<evidence type="ECO:0000313" key="2">
    <source>
        <dbReference type="EMBL" id="KKK91324.1"/>
    </source>
</evidence>
<dbReference type="EMBL" id="LAZR01048707">
    <property type="protein sequence ID" value="KKK91324.1"/>
    <property type="molecule type" value="Genomic_DNA"/>
</dbReference>
<protein>
    <recommendedName>
        <fullName evidence="1">TNase-like domain-containing protein</fullName>
    </recommendedName>
</protein>
<reference evidence="2" key="1">
    <citation type="journal article" date="2015" name="Nature">
        <title>Complex archaea that bridge the gap between prokaryotes and eukaryotes.</title>
        <authorList>
            <person name="Spang A."/>
            <person name="Saw J.H."/>
            <person name="Jorgensen S.L."/>
            <person name="Zaremba-Niedzwiedzka K."/>
            <person name="Martijn J."/>
            <person name="Lind A.E."/>
            <person name="van Eijk R."/>
            <person name="Schleper C."/>
            <person name="Guy L."/>
            <person name="Ettema T.J."/>
        </authorList>
    </citation>
    <scope>NUCLEOTIDE SEQUENCE</scope>
</reference>
<dbReference type="Gene3D" id="2.40.50.90">
    <property type="match status" value="1"/>
</dbReference>